<accession>A0A6A6U3M0</accession>
<dbReference type="Proteomes" id="UP000799302">
    <property type="component" value="Unassembled WGS sequence"/>
</dbReference>
<protein>
    <recommendedName>
        <fullName evidence="1">F-box domain-containing protein</fullName>
    </recommendedName>
</protein>
<evidence type="ECO:0000313" key="2">
    <source>
        <dbReference type="EMBL" id="KAF2666266.1"/>
    </source>
</evidence>
<dbReference type="Pfam" id="PF00646">
    <property type="entry name" value="F-box"/>
    <property type="match status" value="1"/>
</dbReference>
<organism evidence="2 3">
    <name type="scientific">Microthyrium microscopicum</name>
    <dbReference type="NCBI Taxonomy" id="703497"/>
    <lineage>
        <taxon>Eukaryota</taxon>
        <taxon>Fungi</taxon>
        <taxon>Dikarya</taxon>
        <taxon>Ascomycota</taxon>
        <taxon>Pezizomycotina</taxon>
        <taxon>Dothideomycetes</taxon>
        <taxon>Dothideomycetes incertae sedis</taxon>
        <taxon>Microthyriales</taxon>
        <taxon>Microthyriaceae</taxon>
        <taxon>Microthyrium</taxon>
    </lineage>
</organism>
<evidence type="ECO:0000313" key="3">
    <source>
        <dbReference type="Proteomes" id="UP000799302"/>
    </source>
</evidence>
<reference evidence="2" key="1">
    <citation type="journal article" date="2020" name="Stud. Mycol.">
        <title>101 Dothideomycetes genomes: a test case for predicting lifestyles and emergence of pathogens.</title>
        <authorList>
            <person name="Haridas S."/>
            <person name="Albert R."/>
            <person name="Binder M."/>
            <person name="Bloem J."/>
            <person name="Labutti K."/>
            <person name="Salamov A."/>
            <person name="Andreopoulos B."/>
            <person name="Baker S."/>
            <person name="Barry K."/>
            <person name="Bills G."/>
            <person name="Bluhm B."/>
            <person name="Cannon C."/>
            <person name="Castanera R."/>
            <person name="Culley D."/>
            <person name="Daum C."/>
            <person name="Ezra D."/>
            <person name="Gonzalez J."/>
            <person name="Henrissat B."/>
            <person name="Kuo A."/>
            <person name="Liang C."/>
            <person name="Lipzen A."/>
            <person name="Lutzoni F."/>
            <person name="Magnuson J."/>
            <person name="Mondo S."/>
            <person name="Nolan M."/>
            <person name="Ohm R."/>
            <person name="Pangilinan J."/>
            <person name="Park H.-J."/>
            <person name="Ramirez L."/>
            <person name="Alfaro M."/>
            <person name="Sun H."/>
            <person name="Tritt A."/>
            <person name="Yoshinaga Y."/>
            <person name="Zwiers L.-H."/>
            <person name="Turgeon B."/>
            <person name="Goodwin S."/>
            <person name="Spatafora J."/>
            <person name="Crous P."/>
            <person name="Grigoriev I."/>
        </authorList>
    </citation>
    <scope>NUCLEOTIDE SEQUENCE</scope>
    <source>
        <strain evidence="2">CBS 115976</strain>
    </source>
</reference>
<dbReference type="EMBL" id="MU004239">
    <property type="protein sequence ID" value="KAF2666266.1"/>
    <property type="molecule type" value="Genomic_DNA"/>
</dbReference>
<dbReference type="AlphaFoldDB" id="A0A6A6U3M0"/>
<sequence>MIFSVTLLRGLKHFHQRLNPLCISSPNLDPKHNSLQVLDFSPLHSALCFISDAQISLLSDPPRSTFRFPFVMSEIASQNPSMLSAELASSLRANGFELEDCGTKIKPFATYEEDRYIYQLLLQFCHRFNEVLDFHPEEHSTVIGSLFEPYDHTDATNKSGLPTLGNIDRLSVELQFIVIEQLDLGSLLAFSLTSNKARVLISSTA</sequence>
<name>A0A6A6U3M0_9PEZI</name>
<evidence type="ECO:0000259" key="1">
    <source>
        <dbReference type="Pfam" id="PF00646"/>
    </source>
</evidence>
<gene>
    <name evidence="2" type="ORF">BT63DRAFT_54429</name>
</gene>
<proteinExistence type="predicted"/>
<feature type="domain" description="F-box" evidence="1">
    <location>
        <begin position="167"/>
        <end position="203"/>
    </location>
</feature>
<dbReference type="InterPro" id="IPR001810">
    <property type="entry name" value="F-box_dom"/>
</dbReference>
<keyword evidence="3" id="KW-1185">Reference proteome</keyword>